<evidence type="ECO:0000256" key="5">
    <source>
        <dbReference type="ARBA" id="ARBA00022573"/>
    </source>
</evidence>
<comment type="similarity">
    <text evidence="3 9">Belongs to the CobD/CbiB family.</text>
</comment>
<gene>
    <name evidence="9" type="primary">cobD</name>
    <name evidence="10" type="ORF">E5K04_11290</name>
</gene>
<dbReference type="PANTHER" id="PTHR34308:SF1">
    <property type="entry name" value="COBALAMIN BIOSYNTHESIS PROTEIN CBIB"/>
    <property type="match status" value="1"/>
</dbReference>
<dbReference type="RefSeq" id="WP_136554113.1">
    <property type="nucleotide sequence ID" value="NZ_STGJ01000012.1"/>
</dbReference>
<keyword evidence="11" id="KW-1185">Reference proteome</keyword>
<dbReference type="GO" id="GO:0005886">
    <property type="term" value="C:plasma membrane"/>
    <property type="evidence" value="ECO:0007669"/>
    <property type="project" value="UniProtKB-SubCell"/>
</dbReference>
<dbReference type="HAMAP" id="MF_00024">
    <property type="entry name" value="CobD_CbiB"/>
    <property type="match status" value="1"/>
</dbReference>
<dbReference type="GO" id="GO:0048472">
    <property type="term" value="F:threonine-phosphate decarboxylase activity"/>
    <property type="evidence" value="ECO:0007669"/>
    <property type="project" value="InterPro"/>
</dbReference>
<evidence type="ECO:0000313" key="10">
    <source>
        <dbReference type="EMBL" id="TIC81165.1"/>
    </source>
</evidence>
<keyword evidence="5 9" id="KW-0169">Cobalamin biosynthesis</keyword>
<dbReference type="OrthoDB" id="9811967at2"/>
<dbReference type="InterPro" id="IPR004485">
    <property type="entry name" value="Cobalamin_biosynth_CobD/CbiB"/>
</dbReference>
<feature type="transmembrane region" description="Helical" evidence="9">
    <location>
        <begin position="156"/>
        <end position="177"/>
    </location>
</feature>
<name>A0A4T0URS6_9NEIS</name>
<feature type="transmembrane region" description="Helical" evidence="9">
    <location>
        <begin position="290"/>
        <end position="308"/>
    </location>
</feature>
<reference evidence="10 11" key="1">
    <citation type="submission" date="2019-04" db="EMBL/GenBank/DDBJ databases">
        <title>Crenobacter sp. nov.</title>
        <authorList>
            <person name="Shi S."/>
        </authorList>
    </citation>
    <scope>NUCLEOTIDE SEQUENCE [LARGE SCALE GENOMIC DNA]</scope>
    <source>
        <strain evidence="10 11">GY 70310</strain>
    </source>
</reference>
<dbReference type="NCBIfam" id="TIGR00380">
    <property type="entry name" value="cobal_cbiB"/>
    <property type="match status" value="1"/>
</dbReference>
<dbReference type="GO" id="GO:0009236">
    <property type="term" value="P:cobalamin biosynthetic process"/>
    <property type="evidence" value="ECO:0007669"/>
    <property type="project" value="UniProtKB-UniRule"/>
</dbReference>
<evidence type="ECO:0000256" key="8">
    <source>
        <dbReference type="ARBA" id="ARBA00023136"/>
    </source>
</evidence>
<comment type="caution">
    <text evidence="9">Lacks conserved residue(s) required for the propagation of feature annotation.</text>
</comment>
<organism evidence="10 11">
    <name type="scientific">Crenobacter intestini</name>
    <dbReference type="NCBI Taxonomy" id="2563443"/>
    <lineage>
        <taxon>Bacteria</taxon>
        <taxon>Pseudomonadati</taxon>
        <taxon>Pseudomonadota</taxon>
        <taxon>Betaproteobacteria</taxon>
        <taxon>Neisseriales</taxon>
        <taxon>Neisseriaceae</taxon>
        <taxon>Crenobacter</taxon>
    </lineage>
</organism>
<evidence type="ECO:0000256" key="6">
    <source>
        <dbReference type="ARBA" id="ARBA00022692"/>
    </source>
</evidence>
<sequence length="310" mass="32857">MLGGLGAPLTAVLLFAGLLLDALLGEPRRLHPLVGFGRLATRVENLLNRGRWRRLAGALAWTLAVLPPVCLVLWLQRLLPAWAGWLLDATLMWFSLGLFSLRAHTAPIADALLAGRLSDARALTARIVSRDTDTSDEAALAKAACESQLENGSDAVIGALFWFAVAGGAGALLFRLANTLDAMWGYRNARFGRFGSFAARADDVLGYLPARLTALAYALLGDTRRALACWRKQAPAWPSPNAGAVMSSGAGALGVALGGTARYDGVDEMRPSLGEGRAPKAADIGRAWRLVARSALLWCTLFALSALLTG</sequence>
<dbReference type="EMBL" id="STGJ01000012">
    <property type="protein sequence ID" value="TIC81165.1"/>
    <property type="molecule type" value="Genomic_DNA"/>
</dbReference>
<dbReference type="PANTHER" id="PTHR34308">
    <property type="entry name" value="COBALAMIN BIOSYNTHESIS PROTEIN CBIB"/>
    <property type="match status" value="1"/>
</dbReference>
<evidence type="ECO:0000256" key="7">
    <source>
        <dbReference type="ARBA" id="ARBA00022989"/>
    </source>
</evidence>
<comment type="pathway">
    <text evidence="2 9">Cofactor biosynthesis; adenosylcobalamin biosynthesis.</text>
</comment>
<comment type="function">
    <text evidence="9">Converts cobyric acid to cobinamide by the addition of aminopropanol on the F carboxylic group.</text>
</comment>
<feature type="transmembrane region" description="Helical" evidence="9">
    <location>
        <begin position="55"/>
        <end position="75"/>
    </location>
</feature>
<keyword evidence="7 9" id="KW-1133">Transmembrane helix</keyword>
<proteinExistence type="inferred from homology"/>
<evidence type="ECO:0000256" key="1">
    <source>
        <dbReference type="ARBA" id="ARBA00004651"/>
    </source>
</evidence>
<evidence type="ECO:0000256" key="4">
    <source>
        <dbReference type="ARBA" id="ARBA00022475"/>
    </source>
</evidence>
<comment type="caution">
    <text evidence="10">The sequence shown here is derived from an EMBL/GenBank/DDBJ whole genome shotgun (WGS) entry which is preliminary data.</text>
</comment>
<protein>
    <recommendedName>
        <fullName evidence="9">Cobalamin biosynthesis protein CobD</fullName>
    </recommendedName>
</protein>
<dbReference type="GO" id="GO:0015420">
    <property type="term" value="F:ABC-type vitamin B12 transporter activity"/>
    <property type="evidence" value="ECO:0007669"/>
    <property type="project" value="UniProtKB-UniRule"/>
</dbReference>
<keyword evidence="8 9" id="KW-0472">Membrane</keyword>
<dbReference type="Pfam" id="PF03186">
    <property type="entry name" value="CobD_Cbib"/>
    <property type="match status" value="1"/>
</dbReference>
<evidence type="ECO:0000313" key="11">
    <source>
        <dbReference type="Proteomes" id="UP000308891"/>
    </source>
</evidence>
<evidence type="ECO:0000256" key="3">
    <source>
        <dbReference type="ARBA" id="ARBA00006263"/>
    </source>
</evidence>
<accession>A0A4T0URS6</accession>
<feature type="transmembrane region" description="Helical" evidence="9">
    <location>
        <begin position="82"/>
        <end position="101"/>
    </location>
</feature>
<keyword evidence="4 9" id="KW-1003">Cell membrane</keyword>
<comment type="subcellular location">
    <subcellularLocation>
        <location evidence="1 9">Cell membrane</location>
        <topology evidence="1 9">Multi-pass membrane protein</topology>
    </subcellularLocation>
</comment>
<evidence type="ECO:0000256" key="9">
    <source>
        <dbReference type="HAMAP-Rule" id="MF_00024"/>
    </source>
</evidence>
<evidence type="ECO:0000256" key="2">
    <source>
        <dbReference type="ARBA" id="ARBA00004953"/>
    </source>
</evidence>
<keyword evidence="6 9" id="KW-0812">Transmembrane</keyword>
<dbReference type="UniPathway" id="UPA00148"/>
<dbReference type="AlphaFoldDB" id="A0A4T0URS6"/>
<dbReference type="Proteomes" id="UP000308891">
    <property type="component" value="Unassembled WGS sequence"/>
</dbReference>